<gene>
    <name evidence="7" type="ORF">WICMUC_001611</name>
</gene>
<evidence type="ECO:0000313" key="8">
    <source>
        <dbReference type="Proteomes" id="UP000769528"/>
    </source>
</evidence>
<feature type="transmembrane region" description="Helical" evidence="6">
    <location>
        <begin position="158"/>
        <end position="178"/>
    </location>
</feature>
<dbReference type="GO" id="GO:0000329">
    <property type="term" value="C:fungal-type vacuole membrane"/>
    <property type="evidence" value="ECO:0007669"/>
    <property type="project" value="TreeGrafter"/>
</dbReference>
<keyword evidence="4 6" id="KW-1133">Transmembrane helix</keyword>
<sequence length="369" mass="39527">MKFIKPALVFGLCTISALGDSQGDSTDLFSGINKAHKAQISSIVKRDRPAEIDVLDSNTVPVEDSKLKSLSLIAPLSTSTPNPSKSVLDSEKSSVYGKDLSTKLTNKKTEKVITSDENNDSDSSNHPFLMAISMIVVSEIGDKTFLISALMAMRHSRIIVFSASFASLAIMTVLSGIVGHALPTLISQRLTQFLAAGLFVVFGFKLAKEGLAMPKGLGVEEELAEVEEEIQVSDLNSNLSSVEGGGVTSRSKESKVISNQYINQFLKLLQTVVSNTFSPLWIQVFVMIFLGEWGDRSQIATIAMAAGSSYWAVIFGAVVGHGLCTAAAVIGGKILASKISMRTVTLGGAFAFFVFAILYFYEALGQEQS</sequence>
<keyword evidence="3 6" id="KW-0812">Transmembrane</keyword>
<evidence type="ECO:0000256" key="3">
    <source>
        <dbReference type="ARBA" id="ARBA00022692"/>
    </source>
</evidence>
<feature type="signal peptide" evidence="6">
    <location>
        <begin position="1"/>
        <end position="23"/>
    </location>
</feature>
<keyword evidence="5 6" id="KW-0472">Membrane</keyword>
<comment type="subcellular location">
    <subcellularLocation>
        <location evidence="1 6">Membrane</location>
        <topology evidence="1 6">Multi-pass membrane protein</topology>
    </subcellularLocation>
</comment>
<dbReference type="GO" id="GO:0005384">
    <property type="term" value="F:manganese ion transmembrane transporter activity"/>
    <property type="evidence" value="ECO:0007669"/>
    <property type="project" value="TreeGrafter"/>
</dbReference>
<keyword evidence="8" id="KW-1185">Reference proteome</keyword>
<dbReference type="EMBL" id="JAEUBF010000461">
    <property type="protein sequence ID" value="KAH3678287.1"/>
    <property type="molecule type" value="Genomic_DNA"/>
</dbReference>
<dbReference type="Pfam" id="PF01169">
    <property type="entry name" value="GDT1"/>
    <property type="match status" value="2"/>
</dbReference>
<dbReference type="PANTHER" id="PTHR12608:SF1">
    <property type="entry name" value="TRANSMEMBRANE PROTEIN 165"/>
    <property type="match status" value="1"/>
</dbReference>
<organism evidence="7 8">
    <name type="scientific">Wickerhamomyces mucosus</name>
    <dbReference type="NCBI Taxonomy" id="1378264"/>
    <lineage>
        <taxon>Eukaryota</taxon>
        <taxon>Fungi</taxon>
        <taxon>Dikarya</taxon>
        <taxon>Ascomycota</taxon>
        <taxon>Saccharomycotina</taxon>
        <taxon>Saccharomycetes</taxon>
        <taxon>Phaffomycetales</taxon>
        <taxon>Wickerhamomycetaceae</taxon>
        <taxon>Wickerhamomyces</taxon>
    </lineage>
</organism>
<feature type="transmembrane region" description="Helical" evidence="6">
    <location>
        <begin position="190"/>
        <end position="207"/>
    </location>
</feature>
<reference evidence="7" key="1">
    <citation type="journal article" date="2021" name="Open Biol.">
        <title>Shared evolutionary footprints suggest mitochondrial oxidative damage underlies multiple complex I losses in fungi.</title>
        <authorList>
            <person name="Schikora-Tamarit M.A."/>
            <person name="Marcet-Houben M."/>
            <person name="Nosek J."/>
            <person name="Gabaldon T."/>
        </authorList>
    </citation>
    <scope>NUCLEOTIDE SEQUENCE</scope>
    <source>
        <strain evidence="7">CBS6341</strain>
    </source>
</reference>
<dbReference type="InterPro" id="IPR001727">
    <property type="entry name" value="GDT1-like"/>
</dbReference>
<dbReference type="PANTHER" id="PTHR12608">
    <property type="entry name" value="TRANSMEMBRANE PROTEIN HTP-1 RELATED"/>
    <property type="match status" value="1"/>
</dbReference>
<evidence type="ECO:0000313" key="7">
    <source>
        <dbReference type="EMBL" id="KAH3678287.1"/>
    </source>
</evidence>
<feature type="chain" id="PRO_5040545498" description="GDT1 family protein" evidence="6">
    <location>
        <begin position="24"/>
        <end position="369"/>
    </location>
</feature>
<comment type="similarity">
    <text evidence="2 6">Belongs to the GDT1 family.</text>
</comment>
<accession>A0A9P8PTV7</accession>
<reference evidence="7" key="2">
    <citation type="submission" date="2021-01" db="EMBL/GenBank/DDBJ databases">
        <authorList>
            <person name="Schikora-Tamarit M.A."/>
        </authorList>
    </citation>
    <scope>NUCLEOTIDE SEQUENCE</scope>
    <source>
        <strain evidence="7">CBS6341</strain>
    </source>
</reference>
<dbReference type="GO" id="GO:0015085">
    <property type="term" value="F:calcium ion transmembrane transporter activity"/>
    <property type="evidence" value="ECO:0007669"/>
    <property type="project" value="TreeGrafter"/>
</dbReference>
<evidence type="ECO:0000256" key="6">
    <source>
        <dbReference type="RuleBase" id="RU365102"/>
    </source>
</evidence>
<name>A0A9P8PTV7_9ASCO</name>
<protein>
    <recommendedName>
        <fullName evidence="6">GDT1 family protein</fullName>
    </recommendedName>
</protein>
<dbReference type="GO" id="GO:0005794">
    <property type="term" value="C:Golgi apparatus"/>
    <property type="evidence" value="ECO:0007669"/>
    <property type="project" value="TreeGrafter"/>
</dbReference>
<dbReference type="GO" id="GO:0032468">
    <property type="term" value="P:Golgi calcium ion homeostasis"/>
    <property type="evidence" value="ECO:0007669"/>
    <property type="project" value="TreeGrafter"/>
</dbReference>
<feature type="transmembrane region" description="Helical" evidence="6">
    <location>
        <begin position="268"/>
        <end position="290"/>
    </location>
</feature>
<dbReference type="AlphaFoldDB" id="A0A9P8PTV7"/>
<proteinExistence type="inferred from homology"/>
<feature type="transmembrane region" description="Helical" evidence="6">
    <location>
        <begin position="343"/>
        <end position="361"/>
    </location>
</feature>
<feature type="transmembrane region" description="Helical" evidence="6">
    <location>
        <begin position="310"/>
        <end position="331"/>
    </location>
</feature>
<comment type="caution">
    <text evidence="7">The sequence shown here is derived from an EMBL/GenBank/DDBJ whole genome shotgun (WGS) entry which is preliminary data.</text>
</comment>
<evidence type="ECO:0000256" key="5">
    <source>
        <dbReference type="ARBA" id="ARBA00023136"/>
    </source>
</evidence>
<evidence type="ECO:0000256" key="4">
    <source>
        <dbReference type="ARBA" id="ARBA00022989"/>
    </source>
</evidence>
<evidence type="ECO:0000256" key="2">
    <source>
        <dbReference type="ARBA" id="ARBA00009190"/>
    </source>
</evidence>
<evidence type="ECO:0000256" key="1">
    <source>
        <dbReference type="ARBA" id="ARBA00004141"/>
    </source>
</evidence>
<dbReference type="OrthoDB" id="442680at2759"/>
<keyword evidence="6" id="KW-0732">Signal</keyword>
<dbReference type="GO" id="GO:0032472">
    <property type="term" value="P:Golgi calcium ion transport"/>
    <property type="evidence" value="ECO:0007669"/>
    <property type="project" value="TreeGrafter"/>
</dbReference>
<dbReference type="Proteomes" id="UP000769528">
    <property type="component" value="Unassembled WGS sequence"/>
</dbReference>